<evidence type="ECO:0000313" key="2">
    <source>
        <dbReference type="Proteomes" id="UP001196915"/>
    </source>
</evidence>
<dbReference type="AlphaFoldDB" id="A0AAP2HM27"/>
<sequence>MSKLPRRRADAAGLLQFFIDRTDLKKLDAEELEFLAAGSEEAAGQAATLSHVVSGVACLISEDRTRVGAGSGALQDHDIPRLLRFVSDQIEAIGKMAWIGSGADYELRRRAQASAATTKGVSRG</sequence>
<dbReference type="Proteomes" id="UP001196915">
    <property type="component" value="Unassembled WGS sequence"/>
</dbReference>
<name>A0AAP2HM27_9BURK</name>
<proteinExistence type="predicted"/>
<dbReference type="EMBL" id="JAHPMX010000012">
    <property type="protein sequence ID" value="MBU9358883.1"/>
    <property type="molecule type" value="Genomic_DNA"/>
</dbReference>
<reference evidence="1" key="1">
    <citation type="submission" date="2021-06" db="EMBL/GenBank/DDBJ databases">
        <title>A collection of bacterial strains from the Burkholderia cepacia Research Laboratory and Repository.</title>
        <authorList>
            <person name="Lipuma J."/>
            <person name="Spilker T."/>
        </authorList>
    </citation>
    <scope>NUCLEOTIDE SEQUENCE</scope>
    <source>
        <strain evidence="1">AU37435</strain>
    </source>
</reference>
<organism evidence="1 2">
    <name type="scientific">Burkholderia multivorans</name>
    <dbReference type="NCBI Taxonomy" id="87883"/>
    <lineage>
        <taxon>Bacteria</taxon>
        <taxon>Pseudomonadati</taxon>
        <taxon>Pseudomonadota</taxon>
        <taxon>Betaproteobacteria</taxon>
        <taxon>Burkholderiales</taxon>
        <taxon>Burkholderiaceae</taxon>
        <taxon>Burkholderia</taxon>
        <taxon>Burkholderia cepacia complex</taxon>
    </lineage>
</organism>
<protein>
    <submittedName>
        <fullName evidence="1">Uncharacterized protein</fullName>
    </submittedName>
</protein>
<accession>A0AAP2HM27</accession>
<comment type="caution">
    <text evidence="1">The sequence shown here is derived from an EMBL/GenBank/DDBJ whole genome shotgun (WGS) entry which is preliminary data.</text>
</comment>
<evidence type="ECO:0000313" key="1">
    <source>
        <dbReference type="EMBL" id="MBU9358883.1"/>
    </source>
</evidence>
<gene>
    <name evidence="1" type="ORF">KTE52_21335</name>
</gene>